<name>A0A0E0FVI8_ORYNI</name>
<evidence type="ECO:0000313" key="2">
    <source>
        <dbReference type="Proteomes" id="UP000006591"/>
    </source>
</evidence>
<evidence type="ECO:0000313" key="1">
    <source>
        <dbReference type="EnsemblPlants" id="ONIVA01G41580.4"/>
    </source>
</evidence>
<sequence length="62" mass="7227">MLRMVSFHYGEDVFQISYHGGSLLCPWAAHQLFDEMHGRGALMLLFESLLLSHIYSILHYML</sequence>
<reference evidence="1" key="1">
    <citation type="submission" date="2015-04" db="UniProtKB">
        <authorList>
            <consortium name="EnsemblPlants"/>
        </authorList>
    </citation>
    <scope>IDENTIFICATION</scope>
    <source>
        <strain evidence="1">SL10</strain>
    </source>
</reference>
<dbReference type="Gramene" id="ONIVA01G41580.4">
    <property type="protein sequence ID" value="ONIVA01G41580.4"/>
    <property type="gene ID" value="ONIVA01G41580"/>
</dbReference>
<dbReference type="Proteomes" id="UP000006591">
    <property type="component" value="Chromosome 1"/>
</dbReference>
<reference evidence="1" key="2">
    <citation type="submission" date="2018-04" db="EMBL/GenBank/DDBJ databases">
        <title>OnivRS2 (Oryza nivara Reference Sequence Version 2).</title>
        <authorList>
            <person name="Zhang J."/>
            <person name="Kudrna D."/>
            <person name="Lee S."/>
            <person name="Talag J."/>
            <person name="Rajasekar S."/>
            <person name="Welchert J."/>
            <person name="Hsing Y.-I."/>
            <person name="Wing R.A."/>
        </authorList>
    </citation>
    <scope>NUCLEOTIDE SEQUENCE [LARGE SCALE GENOMIC DNA]</scope>
</reference>
<accession>A0A0E0FVI8</accession>
<protein>
    <submittedName>
        <fullName evidence="1">Uncharacterized protein</fullName>
    </submittedName>
</protein>
<proteinExistence type="predicted"/>
<dbReference type="AlphaFoldDB" id="A0A0E0FVI8"/>
<dbReference type="EnsemblPlants" id="ONIVA01G41580.4">
    <property type="protein sequence ID" value="ONIVA01G41580.4"/>
    <property type="gene ID" value="ONIVA01G41580"/>
</dbReference>
<keyword evidence="2" id="KW-1185">Reference proteome</keyword>
<organism evidence="1">
    <name type="scientific">Oryza nivara</name>
    <name type="common">Indian wild rice</name>
    <name type="synonym">Oryza sativa f. spontanea</name>
    <dbReference type="NCBI Taxonomy" id="4536"/>
    <lineage>
        <taxon>Eukaryota</taxon>
        <taxon>Viridiplantae</taxon>
        <taxon>Streptophyta</taxon>
        <taxon>Embryophyta</taxon>
        <taxon>Tracheophyta</taxon>
        <taxon>Spermatophyta</taxon>
        <taxon>Magnoliopsida</taxon>
        <taxon>Liliopsida</taxon>
        <taxon>Poales</taxon>
        <taxon>Poaceae</taxon>
        <taxon>BOP clade</taxon>
        <taxon>Oryzoideae</taxon>
        <taxon>Oryzeae</taxon>
        <taxon>Oryzinae</taxon>
        <taxon>Oryza</taxon>
    </lineage>
</organism>
<dbReference type="HOGENOM" id="CLU_2907989_0_0_1"/>